<dbReference type="EMBL" id="CP036274">
    <property type="protein sequence ID" value="QDU30234.1"/>
    <property type="molecule type" value="Genomic_DNA"/>
</dbReference>
<dbReference type="PANTHER" id="PTHR33525:SF3">
    <property type="entry name" value="RIBONUCLEASE Y"/>
    <property type="match status" value="1"/>
</dbReference>
<keyword evidence="3" id="KW-1185">Reference proteome</keyword>
<dbReference type="Gene3D" id="1.10.3210.10">
    <property type="entry name" value="Hypothetical protein af1432"/>
    <property type="match status" value="1"/>
</dbReference>
<protein>
    <submittedName>
        <fullName evidence="2">Phosphodiesterase</fullName>
    </submittedName>
</protein>
<dbReference type="InterPro" id="IPR003607">
    <property type="entry name" value="HD/PDEase_dom"/>
</dbReference>
<dbReference type="OrthoDB" id="243535at2"/>
<dbReference type="AlphaFoldDB" id="A0A517YJ45"/>
<dbReference type="PROSITE" id="PS51833">
    <property type="entry name" value="HDOD"/>
    <property type="match status" value="1"/>
</dbReference>
<evidence type="ECO:0000313" key="2">
    <source>
        <dbReference type="EMBL" id="QDU30234.1"/>
    </source>
</evidence>
<reference evidence="2 3" key="1">
    <citation type="submission" date="2019-02" db="EMBL/GenBank/DDBJ databases">
        <title>Deep-cultivation of Planctomycetes and their phenomic and genomic characterization uncovers novel biology.</title>
        <authorList>
            <person name="Wiegand S."/>
            <person name="Jogler M."/>
            <person name="Boedeker C."/>
            <person name="Pinto D."/>
            <person name="Vollmers J."/>
            <person name="Rivas-Marin E."/>
            <person name="Kohn T."/>
            <person name="Peeters S.H."/>
            <person name="Heuer A."/>
            <person name="Rast P."/>
            <person name="Oberbeckmann S."/>
            <person name="Bunk B."/>
            <person name="Jeske O."/>
            <person name="Meyerdierks A."/>
            <person name="Storesund J.E."/>
            <person name="Kallscheuer N."/>
            <person name="Luecker S."/>
            <person name="Lage O.M."/>
            <person name="Pohl T."/>
            <person name="Merkel B.J."/>
            <person name="Hornburger P."/>
            <person name="Mueller R.-W."/>
            <person name="Bruemmer F."/>
            <person name="Labrenz M."/>
            <person name="Spormann A.M."/>
            <person name="Op den Camp H."/>
            <person name="Overmann J."/>
            <person name="Amann R."/>
            <person name="Jetten M.S.M."/>
            <person name="Mascher T."/>
            <person name="Medema M.H."/>
            <person name="Devos D.P."/>
            <person name="Kaster A.-K."/>
            <person name="Ovreas L."/>
            <person name="Rohde M."/>
            <person name="Galperin M.Y."/>
            <person name="Jogler C."/>
        </authorList>
    </citation>
    <scope>NUCLEOTIDE SEQUENCE [LARGE SCALE GENOMIC DNA]</scope>
    <source>
        <strain evidence="2 3">ETA_A8</strain>
    </source>
</reference>
<accession>A0A517YJ45</accession>
<dbReference type="InterPro" id="IPR013976">
    <property type="entry name" value="HDOD"/>
</dbReference>
<dbReference type="SMART" id="SM00471">
    <property type="entry name" value="HDc"/>
    <property type="match status" value="1"/>
</dbReference>
<dbReference type="Proteomes" id="UP000315017">
    <property type="component" value="Chromosome"/>
</dbReference>
<evidence type="ECO:0000259" key="1">
    <source>
        <dbReference type="PROSITE" id="PS51833"/>
    </source>
</evidence>
<organism evidence="2 3">
    <name type="scientific">Anatilimnocola aggregata</name>
    <dbReference type="NCBI Taxonomy" id="2528021"/>
    <lineage>
        <taxon>Bacteria</taxon>
        <taxon>Pseudomonadati</taxon>
        <taxon>Planctomycetota</taxon>
        <taxon>Planctomycetia</taxon>
        <taxon>Pirellulales</taxon>
        <taxon>Pirellulaceae</taxon>
        <taxon>Anatilimnocola</taxon>
    </lineage>
</organism>
<dbReference type="CDD" id="cd00077">
    <property type="entry name" value="HDc"/>
    <property type="match status" value="1"/>
</dbReference>
<dbReference type="InterPro" id="IPR052340">
    <property type="entry name" value="RNase_Y/CdgJ"/>
</dbReference>
<name>A0A517YJ45_9BACT</name>
<feature type="domain" description="HDOD" evidence="1">
    <location>
        <begin position="33"/>
        <end position="228"/>
    </location>
</feature>
<dbReference type="Pfam" id="PF08668">
    <property type="entry name" value="HDOD"/>
    <property type="match status" value="1"/>
</dbReference>
<dbReference type="KEGG" id="aagg:ETAA8_53530"/>
<dbReference type="SUPFAM" id="SSF109604">
    <property type="entry name" value="HD-domain/PDEase-like"/>
    <property type="match status" value="1"/>
</dbReference>
<dbReference type="RefSeq" id="WP_145095373.1">
    <property type="nucleotide sequence ID" value="NZ_CP036274.1"/>
</dbReference>
<proteinExistence type="predicted"/>
<gene>
    <name evidence="2" type="ORF">ETAA8_53530</name>
</gene>
<sequence length="300" mass="32998">MTQATQPRSTTISSIPPARRESLERLFARMEQVAALPGIAQRVLQLTDSEHVRADELREAIQNDPILVARILRRLNSSYYALSTKVTDLRTAISLLGFREIRNLAMTVCVSRMFETPGHHGTYRREALWEHSVAVGAAARLVARVCGRGVPEEAYIAGLLHDLGIILIDQSLRRHFCQVVSSVSPTVTTCEAENRILSFDHALLGGFVASKWNLAEPVIDAIAFHHTSGEYTGPHHDLVYVVAVANYLCSRAGWTSLGVHNVQSPPDSVYAGLGLDQISLAIIWDELEPTLERAESLATG</sequence>
<dbReference type="PANTHER" id="PTHR33525">
    <property type="match status" value="1"/>
</dbReference>
<evidence type="ECO:0000313" key="3">
    <source>
        <dbReference type="Proteomes" id="UP000315017"/>
    </source>
</evidence>